<dbReference type="PROSITE" id="PS50888">
    <property type="entry name" value="BHLH"/>
    <property type="match status" value="1"/>
</dbReference>
<keyword evidence="2" id="KW-0805">Transcription regulation</keyword>
<keyword evidence="7" id="KW-1185">Reference proteome</keyword>
<dbReference type="InterPro" id="IPR054502">
    <property type="entry name" value="bHLH-TF_ACT-like_plant"/>
</dbReference>
<dbReference type="GO" id="GO:0005634">
    <property type="term" value="C:nucleus"/>
    <property type="evidence" value="ECO:0007669"/>
    <property type="project" value="UniProtKB-SubCell"/>
</dbReference>
<dbReference type="InterPro" id="IPR011598">
    <property type="entry name" value="bHLH_dom"/>
</dbReference>
<dbReference type="Gene3D" id="4.10.280.10">
    <property type="entry name" value="Helix-loop-helix DNA-binding domain"/>
    <property type="match status" value="1"/>
</dbReference>
<dbReference type="GeneID" id="104612145"/>
<evidence type="ECO:0000259" key="6">
    <source>
        <dbReference type="PROSITE" id="PS50888"/>
    </source>
</evidence>
<keyword evidence="4" id="KW-0804">Transcription</keyword>
<name>A0A1U8B9C4_NELNU</name>
<keyword evidence="3" id="KW-0238">DNA-binding</keyword>
<dbReference type="GO" id="GO:0003700">
    <property type="term" value="F:DNA-binding transcription factor activity"/>
    <property type="evidence" value="ECO:0007669"/>
    <property type="project" value="InterPro"/>
</dbReference>
<dbReference type="eggNOG" id="KOG3561">
    <property type="taxonomic scope" value="Eukaryota"/>
</dbReference>
<evidence type="ECO:0000313" key="7">
    <source>
        <dbReference type="Proteomes" id="UP000189703"/>
    </source>
</evidence>
<dbReference type="Pfam" id="PF00010">
    <property type="entry name" value="HLH"/>
    <property type="match status" value="1"/>
</dbReference>
<dbReference type="RefSeq" id="XP_010277769.1">
    <property type="nucleotide sequence ID" value="XM_010279467.2"/>
</dbReference>
<evidence type="ECO:0000256" key="3">
    <source>
        <dbReference type="ARBA" id="ARBA00023125"/>
    </source>
</evidence>
<dbReference type="STRING" id="4432.A0A1U8B9C4"/>
<proteinExistence type="predicted"/>
<accession>A0A1U8B9C4</accession>
<evidence type="ECO:0000313" key="8">
    <source>
        <dbReference type="RefSeq" id="XP_010277769.1"/>
    </source>
</evidence>
<evidence type="ECO:0000256" key="5">
    <source>
        <dbReference type="ARBA" id="ARBA00023242"/>
    </source>
</evidence>
<feature type="domain" description="BHLH" evidence="6">
    <location>
        <begin position="71"/>
        <end position="120"/>
    </location>
</feature>
<evidence type="ECO:0000256" key="4">
    <source>
        <dbReference type="ARBA" id="ARBA00023163"/>
    </source>
</evidence>
<dbReference type="SUPFAM" id="SSF47459">
    <property type="entry name" value="HLH, helix-loop-helix DNA-binding domain"/>
    <property type="match status" value="1"/>
</dbReference>
<sequence length="263" mass="28393">MGSFSWNSNVVYGSEYSRYFDGFSPNVGFRMMGRGGSSSSSSLVLDSEKGELVKAPARLGPKAMSEAKAIAALKSHSEAERRRRERINAHLSTLRKLVPCSDKMDKASLLAEVISHVKELKRNATEATKGSVIPMDNDELIVEPHGDGSEGGSVLITASLCCDYRPELLADIRQALDSLHLKTVRAEISTLGSRVKNVFVMTSYEEGGVGKGNGEVCHLVSSIKQALNSVLEKASSPEFSPGITLSNKRRRVSPFDHSSSSSS</sequence>
<evidence type="ECO:0000256" key="2">
    <source>
        <dbReference type="ARBA" id="ARBA00023015"/>
    </source>
</evidence>
<protein>
    <submittedName>
        <fullName evidence="8">Transcription factor bHLH30-like</fullName>
    </submittedName>
</protein>
<dbReference type="GO" id="GO:0003677">
    <property type="term" value="F:DNA binding"/>
    <property type="evidence" value="ECO:0007669"/>
    <property type="project" value="UniProtKB-KW"/>
</dbReference>
<dbReference type="GO" id="GO:0046983">
    <property type="term" value="F:protein dimerization activity"/>
    <property type="evidence" value="ECO:0007669"/>
    <property type="project" value="InterPro"/>
</dbReference>
<dbReference type="InterPro" id="IPR045847">
    <property type="entry name" value="AIG1-like"/>
</dbReference>
<dbReference type="OMA" id="SCNHGSC"/>
<organism evidence="7 8">
    <name type="scientific">Nelumbo nucifera</name>
    <name type="common">Sacred lotus</name>
    <dbReference type="NCBI Taxonomy" id="4432"/>
    <lineage>
        <taxon>Eukaryota</taxon>
        <taxon>Viridiplantae</taxon>
        <taxon>Streptophyta</taxon>
        <taxon>Embryophyta</taxon>
        <taxon>Tracheophyta</taxon>
        <taxon>Spermatophyta</taxon>
        <taxon>Magnoliopsida</taxon>
        <taxon>Proteales</taxon>
        <taxon>Nelumbonaceae</taxon>
        <taxon>Nelumbo</taxon>
    </lineage>
</organism>
<dbReference type="Pfam" id="PF22754">
    <property type="entry name" value="bHLH-TF_ACT-like_plant"/>
    <property type="match status" value="1"/>
</dbReference>
<dbReference type="InParanoid" id="A0A1U8B9C4"/>
<dbReference type="SMART" id="SM00353">
    <property type="entry name" value="HLH"/>
    <property type="match status" value="1"/>
</dbReference>
<dbReference type="PANTHER" id="PTHR45844:SF9">
    <property type="entry name" value="OS09G0463900 PROTEIN"/>
    <property type="match status" value="1"/>
</dbReference>
<dbReference type="AlphaFoldDB" id="A0A1U8B9C4"/>
<evidence type="ECO:0000256" key="1">
    <source>
        <dbReference type="ARBA" id="ARBA00004123"/>
    </source>
</evidence>
<keyword evidence="5" id="KW-0539">Nucleus</keyword>
<dbReference type="OrthoDB" id="71302at2759"/>
<dbReference type="Proteomes" id="UP000189703">
    <property type="component" value="Unplaced"/>
</dbReference>
<gene>
    <name evidence="8" type="primary">LOC104612145</name>
</gene>
<dbReference type="KEGG" id="nnu:104612145"/>
<comment type="subcellular location">
    <subcellularLocation>
        <location evidence="1">Nucleus</location>
    </subcellularLocation>
</comment>
<dbReference type="InterPro" id="IPR036638">
    <property type="entry name" value="HLH_DNA-bd_sf"/>
</dbReference>
<dbReference type="PANTHER" id="PTHR45844">
    <property type="entry name" value="TRANSCRIPTION FACTOR BHLH30"/>
    <property type="match status" value="1"/>
</dbReference>
<reference evidence="8" key="1">
    <citation type="submission" date="2025-08" db="UniProtKB">
        <authorList>
            <consortium name="RefSeq"/>
        </authorList>
    </citation>
    <scope>IDENTIFICATION</scope>
</reference>